<accession>A0A8K0RU85</accession>
<dbReference type="SUPFAM" id="SSF54695">
    <property type="entry name" value="POZ domain"/>
    <property type="match status" value="1"/>
</dbReference>
<evidence type="ECO:0000313" key="2">
    <source>
        <dbReference type="Proteomes" id="UP000813427"/>
    </source>
</evidence>
<dbReference type="OrthoDB" id="5275938at2759"/>
<organism evidence="1 2">
    <name type="scientific">Fusarium tricinctum</name>
    <dbReference type="NCBI Taxonomy" id="61284"/>
    <lineage>
        <taxon>Eukaryota</taxon>
        <taxon>Fungi</taxon>
        <taxon>Dikarya</taxon>
        <taxon>Ascomycota</taxon>
        <taxon>Pezizomycotina</taxon>
        <taxon>Sordariomycetes</taxon>
        <taxon>Hypocreomycetidae</taxon>
        <taxon>Hypocreales</taxon>
        <taxon>Nectriaceae</taxon>
        <taxon>Fusarium</taxon>
        <taxon>Fusarium tricinctum species complex</taxon>
    </lineage>
</organism>
<reference evidence="1" key="1">
    <citation type="journal article" date="2021" name="Nat. Commun.">
        <title>Genetic determinants of endophytism in the Arabidopsis root mycobiome.</title>
        <authorList>
            <person name="Mesny F."/>
            <person name="Miyauchi S."/>
            <person name="Thiergart T."/>
            <person name="Pickel B."/>
            <person name="Atanasova L."/>
            <person name="Karlsson M."/>
            <person name="Huettel B."/>
            <person name="Barry K.W."/>
            <person name="Haridas S."/>
            <person name="Chen C."/>
            <person name="Bauer D."/>
            <person name="Andreopoulos W."/>
            <person name="Pangilinan J."/>
            <person name="LaButti K."/>
            <person name="Riley R."/>
            <person name="Lipzen A."/>
            <person name="Clum A."/>
            <person name="Drula E."/>
            <person name="Henrissat B."/>
            <person name="Kohler A."/>
            <person name="Grigoriev I.V."/>
            <person name="Martin F.M."/>
            <person name="Hacquard S."/>
        </authorList>
    </citation>
    <scope>NUCLEOTIDE SEQUENCE</scope>
    <source>
        <strain evidence="1">MPI-SDFR-AT-0068</strain>
    </source>
</reference>
<dbReference type="EMBL" id="JAGPXF010000005">
    <property type="protein sequence ID" value="KAH7241556.1"/>
    <property type="molecule type" value="Genomic_DNA"/>
</dbReference>
<protein>
    <recommendedName>
        <fullName evidence="3">BTB domain-containing protein</fullName>
    </recommendedName>
</protein>
<keyword evidence="2" id="KW-1185">Reference proteome</keyword>
<name>A0A8K0RU85_9HYPO</name>
<dbReference type="Proteomes" id="UP000813427">
    <property type="component" value="Unassembled WGS sequence"/>
</dbReference>
<dbReference type="Gene3D" id="3.30.710.10">
    <property type="entry name" value="Potassium Channel Kv1.1, Chain A"/>
    <property type="match status" value="1"/>
</dbReference>
<dbReference type="InterPro" id="IPR011333">
    <property type="entry name" value="SKP1/BTB/POZ_sf"/>
</dbReference>
<dbReference type="AlphaFoldDB" id="A0A8K0RU85"/>
<proteinExistence type="predicted"/>
<gene>
    <name evidence="1" type="ORF">BKA59DRAFT_456148</name>
</gene>
<evidence type="ECO:0008006" key="3">
    <source>
        <dbReference type="Google" id="ProtNLM"/>
    </source>
</evidence>
<sequence>MEEHTCGSNSADMITNGNVILIVGRGELRIRVTSHFLCEISDVFNAMLNGNFAEGVSLRNQSGTEPTSIPLPEDSGRAMAHALKTLYGADPSMLQLNPSEIKAVALIADKYNMTPRFAMAGTAWMARIPAMAEDRWKMAVAASWLGLQEPFRVMTQAYLEKINHADIFRLENETADVALGLKLGMALLLLHNALRESTVHREGGLCLRCFRISKNDPLGMQPGSPFPASHRMGG</sequence>
<comment type="caution">
    <text evidence="1">The sequence shown here is derived from an EMBL/GenBank/DDBJ whole genome shotgun (WGS) entry which is preliminary data.</text>
</comment>
<evidence type="ECO:0000313" key="1">
    <source>
        <dbReference type="EMBL" id="KAH7241556.1"/>
    </source>
</evidence>